<keyword evidence="3" id="KW-1185">Reference proteome</keyword>
<protein>
    <submittedName>
        <fullName evidence="2">Cu-processing system permease protein</fullName>
    </submittedName>
</protein>
<accession>A0A2V3W358</accession>
<dbReference type="EMBL" id="QJJQ01000005">
    <property type="protein sequence ID" value="PXW87578.1"/>
    <property type="molecule type" value="Genomic_DNA"/>
</dbReference>
<dbReference type="Proteomes" id="UP000247978">
    <property type="component" value="Unassembled WGS sequence"/>
</dbReference>
<keyword evidence="1" id="KW-0812">Transmembrane</keyword>
<dbReference type="Pfam" id="PF12679">
    <property type="entry name" value="ABC2_membrane_2"/>
    <property type="match status" value="1"/>
</dbReference>
<keyword evidence="1" id="KW-0472">Membrane</keyword>
<proteinExistence type="predicted"/>
<feature type="transmembrane region" description="Helical" evidence="1">
    <location>
        <begin position="97"/>
        <end position="124"/>
    </location>
</feature>
<feature type="transmembrane region" description="Helical" evidence="1">
    <location>
        <begin position="166"/>
        <end position="187"/>
    </location>
</feature>
<dbReference type="OrthoDB" id="2680264at2"/>
<organism evidence="2 3">
    <name type="scientific">Pseudogracilibacillus auburnensis</name>
    <dbReference type="NCBI Taxonomy" id="1494959"/>
    <lineage>
        <taxon>Bacteria</taxon>
        <taxon>Bacillati</taxon>
        <taxon>Bacillota</taxon>
        <taxon>Bacilli</taxon>
        <taxon>Bacillales</taxon>
        <taxon>Bacillaceae</taxon>
        <taxon>Pseudogracilibacillus</taxon>
    </lineage>
</organism>
<feature type="transmembrane region" description="Helical" evidence="1">
    <location>
        <begin position="21"/>
        <end position="37"/>
    </location>
</feature>
<gene>
    <name evidence="2" type="ORF">DFR56_105225</name>
</gene>
<reference evidence="2 3" key="1">
    <citation type="submission" date="2018-05" db="EMBL/GenBank/DDBJ databases">
        <title>Genomic Encyclopedia of Type Strains, Phase IV (KMG-IV): sequencing the most valuable type-strain genomes for metagenomic binning, comparative biology and taxonomic classification.</title>
        <authorList>
            <person name="Goeker M."/>
        </authorList>
    </citation>
    <scope>NUCLEOTIDE SEQUENCE [LARGE SCALE GENOMIC DNA]</scope>
    <source>
        <strain evidence="2 3">DSM 28556</strain>
    </source>
</reference>
<evidence type="ECO:0000256" key="1">
    <source>
        <dbReference type="SAM" id="Phobius"/>
    </source>
</evidence>
<feature type="transmembrane region" description="Helical" evidence="1">
    <location>
        <begin position="136"/>
        <end position="159"/>
    </location>
</feature>
<dbReference type="AlphaFoldDB" id="A0A2V3W358"/>
<dbReference type="PANTHER" id="PTHR43471:SF1">
    <property type="entry name" value="ABC TRANSPORTER PERMEASE PROTEIN NOSY-RELATED"/>
    <property type="match status" value="1"/>
</dbReference>
<name>A0A2V3W358_9BACI</name>
<evidence type="ECO:0000313" key="2">
    <source>
        <dbReference type="EMBL" id="PXW87578.1"/>
    </source>
</evidence>
<dbReference type="GO" id="GO:0140359">
    <property type="term" value="F:ABC-type transporter activity"/>
    <property type="evidence" value="ECO:0007669"/>
    <property type="project" value="InterPro"/>
</dbReference>
<comment type="caution">
    <text evidence="2">The sequence shown here is derived from an EMBL/GenBank/DDBJ whole genome shotgun (WGS) entry which is preliminary data.</text>
</comment>
<dbReference type="RefSeq" id="WP_110395158.1">
    <property type="nucleotide sequence ID" value="NZ_JBHUHB010000001.1"/>
</dbReference>
<sequence>MRILTVAQREIKLGFRNSWTYSFLALLSIFTITILLLQSGVATTEGYTDITGTVMNMILYLLPLITLLLGSFSVAVEKEDGHWGLLSTYPISTYRFLWGKWIGLITILLTMLLFSFGLAGIITVLFNQQLSIDTLIFFWLFSSILAIVYVSIALLIGALAKNRWQALIGGIGIWFLTIVIWSLLMISTLSHLPSYKMIQPTLQVLTILNPAEFVRVFSIMRIGAGSAFGADYDQWITWATGSYGVVIFCGICIGWIVASIYIGGFIWNRSDKNGRA</sequence>
<evidence type="ECO:0000313" key="3">
    <source>
        <dbReference type="Proteomes" id="UP000247978"/>
    </source>
</evidence>
<feature type="transmembrane region" description="Helical" evidence="1">
    <location>
        <begin position="243"/>
        <end position="267"/>
    </location>
</feature>
<dbReference type="GO" id="GO:0005886">
    <property type="term" value="C:plasma membrane"/>
    <property type="evidence" value="ECO:0007669"/>
    <property type="project" value="UniProtKB-SubCell"/>
</dbReference>
<feature type="transmembrane region" description="Helical" evidence="1">
    <location>
        <begin position="57"/>
        <end position="76"/>
    </location>
</feature>
<dbReference type="PANTHER" id="PTHR43471">
    <property type="entry name" value="ABC TRANSPORTER PERMEASE"/>
    <property type="match status" value="1"/>
</dbReference>
<keyword evidence="1" id="KW-1133">Transmembrane helix</keyword>